<dbReference type="KEGG" id="nev:NTE_02130"/>
<protein>
    <submittedName>
        <fullName evidence="1">Uncharacterized protein</fullName>
    </submittedName>
</protein>
<sequence>MLWVENGLIQKLIEAHAVEKYQTDIAFTKTFQRFVARQRAKITKEQTLEDWRLILGAYDYKLVNLTADEAGATMVLLEFFADNTKKKTAIPDGR</sequence>
<dbReference type="Proteomes" id="UP000028194">
    <property type="component" value="Chromosome"/>
</dbReference>
<evidence type="ECO:0000313" key="2">
    <source>
        <dbReference type="Proteomes" id="UP000028194"/>
    </source>
</evidence>
<keyword evidence="2" id="KW-1185">Reference proteome</keyword>
<organism evidence="1 2">
    <name type="scientific">Candidatus Nitrososphaera evergladensis SR1</name>
    <dbReference type="NCBI Taxonomy" id="1459636"/>
    <lineage>
        <taxon>Archaea</taxon>
        <taxon>Nitrososphaerota</taxon>
        <taxon>Nitrososphaeria</taxon>
        <taxon>Nitrososphaerales</taxon>
        <taxon>Nitrososphaeraceae</taxon>
        <taxon>Nitrososphaera</taxon>
    </lineage>
</organism>
<accession>A0A075MSR3</accession>
<dbReference type="AlphaFoldDB" id="A0A075MSR3"/>
<gene>
    <name evidence="1" type="ORF">NTE_02130</name>
</gene>
<proteinExistence type="predicted"/>
<evidence type="ECO:0000313" key="1">
    <source>
        <dbReference type="EMBL" id="AIF84185.1"/>
    </source>
</evidence>
<reference evidence="1 2" key="1">
    <citation type="journal article" date="2014" name="PLoS ONE">
        <title>Genome Sequence of Candidatus Nitrososphaera evergladensis from Group I.1b Enriched from Everglades Soil Reveals Novel Genomic Features of the Ammonia-Oxidizing Archaea.</title>
        <authorList>
            <person name="Zhalnina K.V."/>
            <person name="Dias R."/>
            <person name="Leonard M.T."/>
            <person name="Dorr de Quadros P."/>
            <person name="Camargo F.A."/>
            <person name="Drew J.C."/>
            <person name="Farmerie W.G."/>
            <person name="Daroub S.H."/>
            <person name="Triplett E.W."/>
        </authorList>
    </citation>
    <scope>NUCLEOTIDE SEQUENCE [LARGE SCALE GENOMIC DNA]</scope>
    <source>
        <strain evidence="1 2">SR1</strain>
    </source>
</reference>
<dbReference type="EMBL" id="CP007174">
    <property type="protein sequence ID" value="AIF84185.1"/>
    <property type="molecule type" value="Genomic_DNA"/>
</dbReference>
<dbReference type="STRING" id="1459636.NTE_02130"/>
<name>A0A075MSR3_9ARCH</name>
<dbReference type="HOGENOM" id="CLU_181205_0_0_2"/>